<dbReference type="SUPFAM" id="SSF48452">
    <property type="entry name" value="TPR-like"/>
    <property type="match status" value="1"/>
</dbReference>
<dbReference type="Pfam" id="PF13401">
    <property type="entry name" value="AAA_22"/>
    <property type="match status" value="1"/>
</dbReference>
<dbReference type="RefSeq" id="WP_093939369.1">
    <property type="nucleotide sequence ID" value="NZ_NMQT01000216.1"/>
</dbReference>
<dbReference type="InterPro" id="IPR011990">
    <property type="entry name" value="TPR-like_helical_dom_sf"/>
</dbReference>
<dbReference type="SUPFAM" id="SSF46894">
    <property type="entry name" value="C-terminal effector domain of the bipartite response regulators"/>
    <property type="match status" value="1"/>
</dbReference>
<dbReference type="Gene3D" id="3.40.50.300">
    <property type="entry name" value="P-loop containing nucleotide triphosphate hydrolases"/>
    <property type="match status" value="1"/>
</dbReference>
<dbReference type="PROSITE" id="PS00622">
    <property type="entry name" value="HTH_LUXR_1"/>
    <property type="match status" value="1"/>
</dbReference>
<dbReference type="PANTHER" id="PTHR47691:SF3">
    <property type="entry name" value="HTH-TYPE TRANSCRIPTIONAL REGULATOR RV0890C-RELATED"/>
    <property type="match status" value="1"/>
</dbReference>
<dbReference type="PANTHER" id="PTHR47691">
    <property type="entry name" value="REGULATOR-RELATED"/>
    <property type="match status" value="1"/>
</dbReference>
<protein>
    <recommendedName>
        <fullName evidence="1">HTH luxR-type domain-containing protein</fullName>
    </recommendedName>
</protein>
<evidence type="ECO:0000259" key="1">
    <source>
        <dbReference type="PROSITE" id="PS50043"/>
    </source>
</evidence>
<dbReference type="Gene3D" id="1.10.10.10">
    <property type="entry name" value="Winged helix-like DNA-binding domain superfamily/Winged helix DNA-binding domain"/>
    <property type="match status" value="1"/>
</dbReference>
<proteinExistence type="predicted"/>
<keyword evidence="3" id="KW-1185">Reference proteome</keyword>
<feature type="domain" description="HTH luxR-type" evidence="1">
    <location>
        <begin position="705"/>
        <end position="770"/>
    </location>
</feature>
<dbReference type="CDD" id="cd06170">
    <property type="entry name" value="LuxR_C_like"/>
    <property type="match status" value="1"/>
</dbReference>
<dbReference type="Proteomes" id="UP000215223">
    <property type="component" value="Unassembled WGS sequence"/>
</dbReference>
<dbReference type="SUPFAM" id="SSF52540">
    <property type="entry name" value="P-loop containing nucleoside triphosphate hydrolases"/>
    <property type="match status" value="1"/>
</dbReference>
<comment type="caution">
    <text evidence="2">The sequence shown here is derived from an EMBL/GenBank/DDBJ whole genome shotgun (WGS) entry which is preliminary data.</text>
</comment>
<evidence type="ECO:0000313" key="2">
    <source>
        <dbReference type="EMBL" id="OXM43482.1"/>
    </source>
</evidence>
<dbReference type="AlphaFoldDB" id="A0A229R9Y2"/>
<evidence type="ECO:0000313" key="3">
    <source>
        <dbReference type="Proteomes" id="UP000215223"/>
    </source>
</evidence>
<dbReference type="InterPro" id="IPR036388">
    <property type="entry name" value="WH-like_DNA-bd_sf"/>
</dbReference>
<gene>
    <name evidence="2" type="ORF">CFP71_41570</name>
</gene>
<dbReference type="GO" id="GO:0003677">
    <property type="term" value="F:DNA binding"/>
    <property type="evidence" value="ECO:0007669"/>
    <property type="project" value="InterPro"/>
</dbReference>
<dbReference type="SMART" id="SM00421">
    <property type="entry name" value="HTH_LUXR"/>
    <property type="match status" value="1"/>
</dbReference>
<dbReference type="InterPro" id="IPR027417">
    <property type="entry name" value="P-loop_NTPase"/>
</dbReference>
<reference evidence="2 3" key="1">
    <citation type="submission" date="2017-07" db="EMBL/GenBank/DDBJ databases">
        <title>Amycolatopsis thailandensis Genome sequencing and assembly.</title>
        <authorList>
            <person name="Kaur N."/>
            <person name="Mayilraj S."/>
        </authorList>
    </citation>
    <scope>NUCLEOTIDE SEQUENCE [LARGE SCALE GENOMIC DNA]</scope>
    <source>
        <strain evidence="2 3">JCM 16380</strain>
    </source>
</reference>
<dbReference type="PRINTS" id="PR00364">
    <property type="entry name" value="DISEASERSIST"/>
</dbReference>
<dbReference type="EMBL" id="NMQT01000216">
    <property type="protein sequence ID" value="OXM43482.1"/>
    <property type="molecule type" value="Genomic_DNA"/>
</dbReference>
<accession>A0A229R9Y2</accession>
<dbReference type="PROSITE" id="PS50043">
    <property type="entry name" value="HTH_LUXR_2"/>
    <property type="match status" value="1"/>
</dbReference>
<sequence>MSVISREDHPALVTDSAGYIGRDGEIRDLLRLLASERLVTVVGAPGVGKTRLVRRVMTEAGARRGDEVVFVDLTEVRDPALVGHTIAVHVGLPGGSATPIDNLLNTLRDRRMLLVLDNCEHLIRVCADVASRILEACPAIVLLMTSRQPLASPRERLFPLAPMPVPDRDAPCTLAEIEAFDVVKLFVDRARSVVPSFSVTRDNRDEIARLVRELDGLPLAIELAARWMRSLSVGQLSERLDSQLRFLGARQRHRSPCTRSLRDTLAWSYDLCSPDERLLWARASVFAGTFDLHAARSVCHDGALGAERVPEVLRSLVDKSVFMAERHGDGLRYRLLESLREYGAEHLADEQEVRRRHRDHYARLATRLHRARGTSASLPQCHDLRTDHPNFRVALRFCLDTPGEAAAGWRLASNLDVYWQACRAQAEGRDWLDRLLKAGPGDGPGRAEAVLCDAHYAVIVGDFARGTELLDEARELAQHGGARDVAARARYMSAMLATFTGDLGQATTEFAVLVEEFHASGDRQRELASIYHLGWCTAFTGDSRRGREILRDGLADSVEHDELYSQNYLLDALTRVDAEYGTPAEAAATLRQLQHTTAQTGMCPLAGDTLAAIGWVAGRLGDHTRAAVLYGAAETASREHGFAMHALALFTAPHHRHVNRARVALGESEFRRHHTIGESMTAPQRLTYALDPESTNTCGRRTGRSTDGEPSLSRRELEVADLVRRGLTNQQIAEHLTLSPRTVQTHITHILNKLDFHTRTQIAVWTTQQIQAALKA</sequence>
<dbReference type="Pfam" id="PF00196">
    <property type="entry name" value="GerE"/>
    <property type="match status" value="1"/>
</dbReference>
<dbReference type="InterPro" id="IPR049945">
    <property type="entry name" value="AAA_22"/>
</dbReference>
<dbReference type="PRINTS" id="PR00038">
    <property type="entry name" value="HTHLUXR"/>
</dbReference>
<organism evidence="2 3">
    <name type="scientific">Amycolatopsis thailandensis</name>
    <dbReference type="NCBI Taxonomy" id="589330"/>
    <lineage>
        <taxon>Bacteria</taxon>
        <taxon>Bacillati</taxon>
        <taxon>Actinomycetota</taxon>
        <taxon>Actinomycetes</taxon>
        <taxon>Pseudonocardiales</taxon>
        <taxon>Pseudonocardiaceae</taxon>
        <taxon>Amycolatopsis</taxon>
    </lineage>
</organism>
<dbReference type="GO" id="GO:0006355">
    <property type="term" value="P:regulation of DNA-templated transcription"/>
    <property type="evidence" value="ECO:0007669"/>
    <property type="project" value="InterPro"/>
</dbReference>
<dbReference type="OrthoDB" id="3194665at2"/>
<dbReference type="GO" id="GO:0016887">
    <property type="term" value="F:ATP hydrolysis activity"/>
    <property type="evidence" value="ECO:0007669"/>
    <property type="project" value="InterPro"/>
</dbReference>
<dbReference type="InterPro" id="IPR000792">
    <property type="entry name" value="Tscrpt_reg_LuxR_C"/>
</dbReference>
<dbReference type="Gene3D" id="1.25.40.10">
    <property type="entry name" value="Tetratricopeptide repeat domain"/>
    <property type="match status" value="1"/>
</dbReference>
<dbReference type="InterPro" id="IPR016032">
    <property type="entry name" value="Sig_transdc_resp-reg_C-effctor"/>
</dbReference>
<name>A0A229R9Y2_9PSEU</name>